<dbReference type="CDD" id="cd17574">
    <property type="entry name" value="REC_OmpR"/>
    <property type="match status" value="1"/>
</dbReference>
<evidence type="ECO:0000256" key="7">
    <source>
        <dbReference type="PROSITE-ProRule" id="PRU00169"/>
    </source>
</evidence>
<dbReference type="GO" id="GO:0000976">
    <property type="term" value="F:transcription cis-regulatory region binding"/>
    <property type="evidence" value="ECO:0007669"/>
    <property type="project" value="TreeGrafter"/>
</dbReference>
<evidence type="ECO:0000313" key="11">
    <source>
        <dbReference type="EMBL" id="OZS79056.1"/>
    </source>
</evidence>
<sequence length="225" mass="25179">MTTILVVDDEYSMRRLLDLQLSQKGYHVVTVASGKEALHTLQTVVVDLILVDGMMPEMDGFALSEAIRSGSEVPILFVTALDDRDSKLKGFEAGVDDYVTKPFDSEELHARIQAILKRSQKLQVPLSEMTRGVLTINLSARSVVVAGKKVQVTLKELELLSLLMRSEGRAFSREELLAHIWGEHYEGTTRTVDTHIKTLRIKLGPPADQYIHTVWGIGYKFEVLS</sequence>
<evidence type="ECO:0000313" key="12">
    <source>
        <dbReference type="Proteomes" id="UP000217065"/>
    </source>
</evidence>
<dbReference type="GO" id="GO:0006355">
    <property type="term" value="P:regulation of DNA-templated transcription"/>
    <property type="evidence" value="ECO:0007669"/>
    <property type="project" value="InterPro"/>
</dbReference>
<dbReference type="GO" id="GO:0000156">
    <property type="term" value="F:phosphorelay response regulator activity"/>
    <property type="evidence" value="ECO:0007669"/>
    <property type="project" value="TreeGrafter"/>
</dbReference>
<dbReference type="Pfam" id="PF00072">
    <property type="entry name" value="Response_reg"/>
    <property type="match status" value="1"/>
</dbReference>
<feature type="domain" description="Response regulatory" evidence="9">
    <location>
        <begin position="3"/>
        <end position="116"/>
    </location>
</feature>
<dbReference type="PANTHER" id="PTHR48111:SF1">
    <property type="entry name" value="TWO-COMPONENT RESPONSE REGULATOR ORR33"/>
    <property type="match status" value="1"/>
</dbReference>
<proteinExistence type="predicted"/>
<dbReference type="Gene3D" id="6.10.250.690">
    <property type="match status" value="1"/>
</dbReference>
<dbReference type="Proteomes" id="UP000217065">
    <property type="component" value="Unassembled WGS sequence"/>
</dbReference>
<evidence type="ECO:0008006" key="13">
    <source>
        <dbReference type="Google" id="ProtNLM"/>
    </source>
</evidence>
<name>A0A264W640_9BACL</name>
<evidence type="ECO:0000256" key="4">
    <source>
        <dbReference type="ARBA" id="ARBA00023015"/>
    </source>
</evidence>
<keyword evidence="12" id="KW-1185">Reference proteome</keyword>
<gene>
    <name evidence="11" type="ORF">CF394_01140</name>
</gene>
<dbReference type="SUPFAM" id="SSF52172">
    <property type="entry name" value="CheY-like"/>
    <property type="match status" value="1"/>
</dbReference>
<dbReference type="Gene3D" id="1.10.10.10">
    <property type="entry name" value="Winged helix-like DNA-binding domain superfamily/Winged helix DNA-binding domain"/>
    <property type="match status" value="1"/>
</dbReference>
<dbReference type="SMART" id="SM00448">
    <property type="entry name" value="REC"/>
    <property type="match status" value="1"/>
</dbReference>
<dbReference type="SMART" id="SM00862">
    <property type="entry name" value="Trans_reg_C"/>
    <property type="match status" value="1"/>
</dbReference>
<accession>A0A264W640</accession>
<dbReference type="InterPro" id="IPR011006">
    <property type="entry name" value="CheY-like_superfamily"/>
</dbReference>
<dbReference type="GO" id="GO:0005829">
    <property type="term" value="C:cytosol"/>
    <property type="evidence" value="ECO:0007669"/>
    <property type="project" value="TreeGrafter"/>
</dbReference>
<evidence type="ECO:0000256" key="2">
    <source>
        <dbReference type="ARBA" id="ARBA00022553"/>
    </source>
</evidence>
<dbReference type="EMBL" id="NOKQ01000134">
    <property type="protein sequence ID" value="OZS79056.1"/>
    <property type="molecule type" value="Genomic_DNA"/>
</dbReference>
<dbReference type="FunFam" id="1.10.10.10:FF:000018">
    <property type="entry name" value="DNA-binding response regulator ResD"/>
    <property type="match status" value="1"/>
</dbReference>
<dbReference type="OrthoDB" id="9790442at2"/>
<keyword evidence="2 7" id="KW-0597">Phosphoprotein</keyword>
<dbReference type="InterPro" id="IPR036388">
    <property type="entry name" value="WH-like_DNA-bd_sf"/>
</dbReference>
<keyword evidence="6" id="KW-0804">Transcription</keyword>
<dbReference type="Gene3D" id="3.40.50.2300">
    <property type="match status" value="1"/>
</dbReference>
<dbReference type="AlphaFoldDB" id="A0A264W640"/>
<evidence type="ECO:0000256" key="8">
    <source>
        <dbReference type="PROSITE-ProRule" id="PRU01091"/>
    </source>
</evidence>
<keyword evidence="3" id="KW-0902">Two-component regulatory system</keyword>
<dbReference type="GO" id="GO:0032993">
    <property type="term" value="C:protein-DNA complex"/>
    <property type="evidence" value="ECO:0007669"/>
    <property type="project" value="TreeGrafter"/>
</dbReference>
<comment type="subcellular location">
    <subcellularLocation>
        <location evidence="1">Cytoplasm</location>
    </subcellularLocation>
</comment>
<evidence type="ECO:0000256" key="6">
    <source>
        <dbReference type="ARBA" id="ARBA00023163"/>
    </source>
</evidence>
<keyword evidence="4" id="KW-0805">Transcription regulation</keyword>
<evidence type="ECO:0000256" key="3">
    <source>
        <dbReference type="ARBA" id="ARBA00023012"/>
    </source>
</evidence>
<dbReference type="InterPro" id="IPR001867">
    <property type="entry name" value="OmpR/PhoB-type_DNA-bd"/>
</dbReference>
<dbReference type="PROSITE" id="PS51755">
    <property type="entry name" value="OMPR_PHOB"/>
    <property type="match status" value="1"/>
</dbReference>
<evidence type="ECO:0000256" key="1">
    <source>
        <dbReference type="ARBA" id="ARBA00004496"/>
    </source>
</evidence>
<dbReference type="RefSeq" id="WP_094941435.1">
    <property type="nucleotide sequence ID" value="NZ_NOKQ01000134.1"/>
</dbReference>
<reference evidence="11 12" key="1">
    <citation type="submission" date="2017-07" db="EMBL/GenBank/DDBJ databases">
        <title>Tetzosporium hominis gen.nov. sp.nov.</title>
        <authorList>
            <person name="Tetz G."/>
            <person name="Tetz V."/>
        </authorList>
    </citation>
    <scope>NUCLEOTIDE SEQUENCE [LARGE SCALE GENOMIC DNA]</scope>
    <source>
        <strain evidence="11 12">VT-49</strain>
    </source>
</reference>
<dbReference type="PROSITE" id="PS50110">
    <property type="entry name" value="RESPONSE_REGULATORY"/>
    <property type="match status" value="1"/>
</dbReference>
<dbReference type="PANTHER" id="PTHR48111">
    <property type="entry name" value="REGULATOR OF RPOS"/>
    <property type="match status" value="1"/>
</dbReference>
<dbReference type="InterPro" id="IPR001789">
    <property type="entry name" value="Sig_transdc_resp-reg_receiver"/>
</dbReference>
<evidence type="ECO:0000256" key="5">
    <source>
        <dbReference type="ARBA" id="ARBA00023125"/>
    </source>
</evidence>
<dbReference type="InterPro" id="IPR039420">
    <property type="entry name" value="WalR-like"/>
</dbReference>
<comment type="caution">
    <text evidence="11">The sequence shown here is derived from an EMBL/GenBank/DDBJ whole genome shotgun (WGS) entry which is preliminary data.</text>
</comment>
<feature type="modified residue" description="4-aspartylphosphate" evidence="7">
    <location>
        <position position="52"/>
    </location>
</feature>
<feature type="DNA-binding region" description="OmpR/PhoB-type" evidence="8">
    <location>
        <begin position="126"/>
        <end position="223"/>
    </location>
</feature>
<keyword evidence="5 8" id="KW-0238">DNA-binding</keyword>
<feature type="domain" description="OmpR/PhoB-type" evidence="10">
    <location>
        <begin position="126"/>
        <end position="223"/>
    </location>
</feature>
<organism evidence="11 12">
    <name type="scientific">Tetzosporium hominis</name>
    <dbReference type="NCBI Taxonomy" id="2020506"/>
    <lineage>
        <taxon>Bacteria</taxon>
        <taxon>Bacillati</taxon>
        <taxon>Bacillota</taxon>
        <taxon>Bacilli</taxon>
        <taxon>Bacillales</taxon>
        <taxon>Caryophanaceae</taxon>
        <taxon>Tetzosporium</taxon>
    </lineage>
</organism>
<protein>
    <recommendedName>
        <fullName evidence="13">DNA-binding response regulator</fullName>
    </recommendedName>
</protein>
<evidence type="ECO:0000259" key="9">
    <source>
        <dbReference type="PROSITE" id="PS50110"/>
    </source>
</evidence>
<dbReference type="Pfam" id="PF00486">
    <property type="entry name" value="Trans_reg_C"/>
    <property type="match status" value="1"/>
</dbReference>
<evidence type="ECO:0000259" key="10">
    <source>
        <dbReference type="PROSITE" id="PS51755"/>
    </source>
</evidence>
<dbReference type="CDD" id="cd00383">
    <property type="entry name" value="trans_reg_C"/>
    <property type="match status" value="1"/>
</dbReference>